<feature type="transmembrane region" description="Helical" evidence="8">
    <location>
        <begin position="117"/>
        <end position="136"/>
    </location>
</feature>
<feature type="transmembrane region" description="Helical" evidence="8">
    <location>
        <begin position="242"/>
        <end position="266"/>
    </location>
</feature>
<keyword evidence="7 8" id="KW-0472">Membrane</keyword>
<evidence type="ECO:0000256" key="3">
    <source>
        <dbReference type="ARBA" id="ARBA00022475"/>
    </source>
</evidence>
<organism evidence="10 11">
    <name type="scientific">Pandoraea captiosa</name>
    <dbReference type="NCBI Taxonomy" id="2508302"/>
    <lineage>
        <taxon>Bacteria</taxon>
        <taxon>Pseudomonadati</taxon>
        <taxon>Pseudomonadota</taxon>
        <taxon>Betaproteobacteria</taxon>
        <taxon>Burkholderiales</taxon>
        <taxon>Burkholderiaceae</taxon>
        <taxon>Pandoraea</taxon>
    </lineage>
</organism>
<evidence type="ECO:0000256" key="6">
    <source>
        <dbReference type="ARBA" id="ARBA00022989"/>
    </source>
</evidence>
<feature type="transmembrane region" description="Helical" evidence="8">
    <location>
        <begin position="192"/>
        <end position="211"/>
    </location>
</feature>
<evidence type="ECO:0000256" key="1">
    <source>
        <dbReference type="ARBA" id="ARBA00004651"/>
    </source>
</evidence>
<dbReference type="PANTHER" id="PTHR43528:SF8">
    <property type="entry name" value="BLR0239 PROTEIN"/>
    <property type="match status" value="1"/>
</dbReference>
<protein>
    <submittedName>
        <fullName evidence="10">Membrane protein</fullName>
    </submittedName>
</protein>
<keyword evidence="4 8" id="KW-0812">Transmembrane</keyword>
<accession>A0A5E4ZK03</accession>
<dbReference type="InterPro" id="IPR011701">
    <property type="entry name" value="MFS"/>
</dbReference>
<feature type="transmembrane region" description="Helical" evidence="8">
    <location>
        <begin position="157"/>
        <end position="180"/>
    </location>
</feature>
<keyword evidence="11" id="KW-1185">Reference proteome</keyword>
<sequence>MTEVTIGRTDMGRTASRSRGTIVAATLGNVFECFDLYIYGIMAGTIAKLYFPSSNEVASLLLFLGTFGVTFFMRPLGAIYLGNLGDKIGRKQVMSVSLLMMTVGMLVIALAPTYATIGVLAPVLVVGGRMLQGFSAGGEYGSATALLAEHNPHRRGFIASWQAATQGLAMMMASAFGAFLTWSLSPEQFQSWGWRIPFLFGAILGPVGMYIRRGTDESAEFVQTRAEKQPMLEMLKHEKTRLLISTGLIILATITIWMSVFMPTYASKQFHMDATTAFMGPVVTGGIIFVLSPVIGWLSDEIGRTRTMILAVAAAGLLAHPAFAALQNSPDLSTLVTLQGALGVVIALYFAPLPALMADIFPARIRTSGLSLSYSVGVTLFGGFAPFVLTGLSSITHDPLSPSYYVIFGAVLSALAIWGVLSKLGLK</sequence>
<evidence type="ECO:0000256" key="5">
    <source>
        <dbReference type="ARBA" id="ARBA00022847"/>
    </source>
</evidence>
<name>A0A5E4ZK03_9BURK</name>
<evidence type="ECO:0000256" key="8">
    <source>
        <dbReference type="SAM" id="Phobius"/>
    </source>
</evidence>
<keyword evidence="5" id="KW-0769">Symport</keyword>
<keyword evidence="6 8" id="KW-1133">Transmembrane helix</keyword>
<dbReference type="FunFam" id="1.20.1250.20:FF:000001">
    <property type="entry name" value="Dicarboxylate MFS transporter"/>
    <property type="match status" value="1"/>
</dbReference>
<dbReference type="AlphaFoldDB" id="A0A5E4ZK03"/>
<dbReference type="SUPFAM" id="SSF103473">
    <property type="entry name" value="MFS general substrate transporter"/>
    <property type="match status" value="1"/>
</dbReference>
<dbReference type="InterPro" id="IPR036259">
    <property type="entry name" value="MFS_trans_sf"/>
</dbReference>
<feature type="transmembrane region" description="Helical" evidence="8">
    <location>
        <begin position="21"/>
        <end position="40"/>
    </location>
</feature>
<feature type="transmembrane region" description="Helical" evidence="8">
    <location>
        <begin position="307"/>
        <end position="326"/>
    </location>
</feature>
<gene>
    <name evidence="10" type="ORF">PCA31118_00276</name>
</gene>
<keyword evidence="3" id="KW-1003">Cell membrane</keyword>
<evidence type="ECO:0000256" key="7">
    <source>
        <dbReference type="ARBA" id="ARBA00023136"/>
    </source>
</evidence>
<dbReference type="RefSeq" id="WP_246190003.1">
    <property type="nucleotide sequence ID" value="NZ_CABPSQ010000001.1"/>
</dbReference>
<dbReference type="Proteomes" id="UP000414136">
    <property type="component" value="Unassembled WGS sequence"/>
</dbReference>
<evidence type="ECO:0000256" key="4">
    <source>
        <dbReference type="ARBA" id="ARBA00022692"/>
    </source>
</evidence>
<dbReference type="Pfam" id="PF07690">
    <property type="entry name" value="MFS_1"/>
    <property type="match status" value="1"/>
</dbReference>
<proteinExistence type="predicted"/>
<feature type="transmembrane region" description="Helical" evidence="8">
    <location>
        <begin position="93"/>
        <end position="111"/>
    </location>
</feature>
<dbReference type="GO" id="GO:0005886">
    <property type="term" value="C:plasma membrane"/>
    <property type="evidence" value="ECO:0007669"/>
    <property type="project" value="UniProtKB-SubCell"/>
</dbReference>
<feature type="transmembrane region" description="Helical" evidence="8">
    <location>
        <begin position="60"/>
        <end position="81"/>
    </location>
</feature>
<feature type="transmembrane region" description="Helical" evidence="8">
    <location>
        <begin position="372"/>
        <end position="392"/>
    </location>
</feature>
<dbReference type="GO" id="GO:0015293">
    <property type="term" value="F:symporter activity"/>
    <property type="evidence" value="ECO:0007669"/>
    <property type="project" value="UniProtKB-KW"/>
</dbReference>
<feature type="transmembrane region" description="Helical" evidence="8">
    <location>
        <begin position="278"/>
        <end position="298"/>
    </location>
</feature>
<evidence type="ECO:0000256" key="2">
    <source>
        <dbReference type="ARBA" id="ARBA00022448"/>
    </source>
</evidence>
<dbReference type="PROSITE" id="PS50850">
    <property type="entry name" value="MFS"/>
    <property type="match status" value="1"/>
</dbReference>
<evidence type="ECO:0000313" key="10">
    <source>
        <dbReference type="EMBL" id="VVE60563.1"/>
    </source>
</evidence>
<dbReference type="InterPro" id="IPR020846">
    <property type="entry name" value="MFS_dom"/>
</dbReference>
<evidence type="ECO:0000313" key="11">
    <source>
        <dbReference type="Proteomes" id="UP000414136"/>
    </source>
</evidence>
<dbReference type="EMBL" id="CABPSQ010000001">
    <property type="protein sequence ID" value="VVE60563.1"/>
    <property type="molecule type" value="Genomic_DNA"/>
</dbReference>
<feature type="domain" description="Major facilitator superfamily (MFS) profile" evidence="9">
    <location>
        <begin position="21"/>
        <end position="427"/>
    </location>
</feature>
<reference evidence="10 11" key="1">
    <citation type="submission" date="2019-08" db="EMBL/GenBank/DDBJ databases">
        <authorList>
            <person name="Peeters C."/>
        </authorList>
    </citation>
    <scope>NUCLEOTIDE SEQUENCE [LARGE SCALE GENOMIC DNA]</scope>
    <source>
        <strain evidence="10 11">LMG 31118</strain>
    </source>
</reference>
<evidence type="ECO:0000259" key="9">
    <source>
        <dbReference type="PROSITE" id="PS50850"/>
    </source>
</evidence>
<comment type="subcellular location">
    <subcellularLocation>
        <location evidence="1">Cell membrane</location>
        <topology evidence="1">Multi-pass membrane protein</topology>
    </subcellularLocation>
</comment>
<dbReference type="PANTHER" id="PTHR43528">
    <property type="entry name" value="ALPHA-KETOGLUTARATE PERMEASE"/>
    <property type="match status" value="1"/>
</dbReference>
<dbReference type="InterPro" id="IPR051084">
    <property type="entry name" value="H+-coupled_symporters"/>
</dbReference>
<dbReference type="Gene3D" id="1.20.1250.20">
    <property type="entry name" value="MFS general substrate transporter like domains"/>
    <property type="match status" value="2"/>
</dbReference>
<feature type="transmembrane region" description="Helical" evidence="8">
    <location>
        <begin position="404"/>
        <end position="421"/>
    </location>
</feature>
<feature type="transmembrane region" description="Helical" evidence="8">
    <location>
        <begin position="332"/>
        <end position="351"/>
    </location>
</feature>
<keyword evidence="2" id="KW-0813">Transport</keyword>